<dbReference type="InterPro" id="IPR022269">
    <property type="entry name" value="SO_2930-like_C"/>
</dbReference>
<organism evidence="2 3">
    <name type="scientific">Marinobacter fuscus</name>
    <dbReference type="NCBI Taxonomy" id="2109942"/>
    <lineage>
        <taxon>Bacteria</taxon>
        <taxon>Pseudomonadati</taxon>
        <taxon>Pseudomonadota</taxon>
        <taxon>Gammaproteobacteria</taxon>
        <taxon>Pseudomonadales</taxon>
        <taxon>Marinobacteraceae</taxon>
        <taxon>Marinobacter</taxon>
    </lineage>
</organism>
<accession>A0A2T1KAL4</accession>
<dbReference type="RefSeq" id="WP_106762416.1">
    <property type="nucleotide sequence ID" value="NZ_PXNP01000076.1"/>
</dbReference>
<dbReference type="SUPFAM" id="SSF46626">
    <property type="entry name" value="Cytochrome c"/>
    <property type="match status" value="1"/>
</dbReference>
<evidence type="ECO:0000313" key="2">
    <source>
        <dbReference type="EMBL" id="PSF07167.1"/>
    </source>
</evidence>
<comment type="caution">
    <text evidence="2">The sequence shown here is derived from an EMBL/GenBank/DDBJ whole genome shotgun (WGS) entry which is preliminary data.</text>
</comment>
<gene>
    <name evidence="2" type="ORF">C7H09_10235</name>
</gene>
<evidence type="ECO:0000256" key="1">
    <source>
        <dbReference type="SAM" id="SignalP"/>
    </source>
</evidence>
<dbReference type="GO" id="GO:0009055">
    <property type="term" value="F:electron transfer activity"/>
    <property type="evidence" value="ECO:0007669"/>
    <property type="project" value="InterPro"/>
</dbReference>
<sequence>MTTIKRSVIFSSLLALAACGGGSGSNDTATPPTQPESACANSSGVINAAALASENCEALSDYRLFQNPSDPTRNPNGGGIPYDLNTPLFSDYTSKYRFVFVPEGTKAAYSEQESFDFPVGTVITKTFAMPADTAFRGIDNETKLETRLLIRRQAGWAALPYIWNDEGTEATLAIAGDSLRQTVIHNGKQLGPFTYSVPDMNQCKQCHQLKADSNSSVSRFEPIGPKARHLNGNFDYGTEGTQNQLMFWQQAGILEGLPADLSTVDKVPVYQDSDLQSLGSKTEAEIQALAKGYLDSNCAHCHRPEGGASNTGLNLEYWRDFETAKFAHGVCKKPVAYGGGSLSFDIKPGDAENSILHFRMQATNPGDRMPEIARSLTHEEGVALVAKWINNLTGDCTNSQP</sequence>
<protein>
    <recommendedName>
        <fullName evidence="4">Cytochrome c domain-containing protein</fullName>
    </recommendedName>
</protein>
<evidence type="ECO:0008006" key="4">
    <source>
        <dbReference type="Google" id="ProtNLM"/>
    </source>
</evidence>
<dbReference type="PROSITE" id="PS51257">
    <property type="entry name" value="PROKAR_LIPOPROTEIN"/>
    <property type="match status" value="1"/>
</dbReference>
<reference evidence="2 3" key="1">
    <citation type="submission" date="2018-03" db="EMBL/GenBank/DDBJ databases">
        <title>Marinobacter brunus sp. nov., a marine bacterium of Gamma-proteobacteria isolated from the surface seawater of the South China Sea.</title>
        <authorList>
            <person name="Cheng H."/>
            <person name="Wu Y.-H."/>
            <person name="Xamxidin M."/>
            <person name="Xu X.-W."/>
        </authorList>
    </citation>
    <scope>NUCLEOTIDE SEQUENCE [LARGE SCALE GENOMIC DNA]</scope>
    <source>
        <strain evidence="2 3">NH169-3</strain>
    </source>
</reference>
<name>A0A2T1KAL4_9GAMM</name>
<dbReference type="Proteomes" id="UP000239866">
    <property type="component" value="Unassembled WGS sequence"/>
</dbReference>
<keyword evidence="3" id="KW-1185">Reference proteome</keyword>
<dbReference type="Gene3D" id="1.10.760.10">
    <property type="entry name" value="Cytochrome c-like domain"/>
    <property type="match status" value="1"/>
</dbReference>
<dbReference type="EMBL" id="PXNP01000076">
    <property type="protein sequence ID" value="PSF07167.1"/>
    <property type="molecule type" value="Genomic_DNA"/>
</dbReference>
<dbReference type="AlphaFoldDB" id="A0A2T1KAL4"/>
<feature type="signal peptide" evidence="1">
    <location>
        <begin position="1"/>
        <end position="17"/>
    </location>
</feature>
<evidence type="ECO:0000313" key="3">
    <source>
        <dbReference type="Proteomes" id="UP000239866"/>
    </source>
</evidence>
<keyword evidence="1" id="KW-0732">Signal</keyword>
<dbReference type="OrthoDB" id="338827at2"/>
<dbReference type="InterPro" id="IPR036909">
    <property type="entry name" value="Cyt_c-like_dom_sf"/>
</dbReference>
<feature type="chain" id="PRO_5015774359" description="Cytochrome c domain-containing protein" evidence="1">
    <location>
        <begin position="18"/>
        <end position="401"/>
    </location>
</feature>
<proteinExistence type="predicted"/>
<dbReference type="GO" id="GO:0020037">
    <property type="term" value="F:heme binding"/>
    <property type="evidence" value="ECO:0007669"/>
    <property type="project" value="InterPro"/>
</dbReference>
<dbReference type="NCBIfam" id="TIGR03806">
    <property type="entry name" value="chp_HNE_0200"/>
    <property type="match status" value="1"/>
</dbReference>